<reference evidence="5 6" key="1">
    <citation type="journal article" date="2011" name="J. Bacteriol.">
        <title>Draft genome sequence of the anoxygenic filamentous phototrophic bacterium Oscillochloris trichoides subsp. DG-6.</title>
        <authorList>
            <person name="Kuznetsov B.B."/>
            <person name="Ivanovsky R.N."/>
            <person name="Keppen O.I."/>
            <person name="Sukhacheva M.V."/>
            <person name="Bumazhkin B.K."/>
            <person name="Patutina E.O."/>
            <person name="Beletsky A.V."/>
            <person name="Mardanov A.V."/>
            <person name="Baslerov R.V."/>
            <person name="Panteleeva A.N."/>
            <person name="Kolganova T.V."/>
            <person name="Ravin N.V."/>
            <person name="Skryabin K.G."/>
        </authorList>
    </citation>
    <scope>NUCLEOTIDE SEQUENCE [LARGE SCALE GENOMIC DNA]</scope>
    <source>
        <strain evidence="5 6">DG-6</strain>
    </source>
</reference>
<evidence type="ECO:0000313" key="5">
    <source>
        <dbReference type="EMBL" id="EFO79937.1"/>
    </source>
</evidence>
<keyword evidence="2 3" id="KW-0802">TPR repeat</keyword>
<feature type="compositionally biased region" description="Basic and acidic residues" evidence="4">
    <location>
        <begin position="137"/>
        <end position="152"/>
    </location>
</feature>
<evidence type="ECO:0000313" key="6">
    <source>
        <dbReference type="Proteomes" id="UP000054010"/>
    </source>
</evidence>
<keyword evidence="6" id="KW-1185">Reference proteome</keyword>
<gene>
    <name evidence="5" type="ORF">OSCT_2230</name>
</gene>
<comment type="caution">
    <text evidence="5">The sequence shown here is derived from an EMBL/GenBank/DDBJ whole genome shotgun (WGS) entry which is preliminary data.</text>
</comment>
<feature type="repeat" description="TPR" evidence="3">
    <location>
        <begin position="15"/>
        <end position="48"/>
    </location>
</feature>
<dbReference type="PANTHER" id="PTHR44858">
    <property type="entry name" value="TETRATRICOPEPTIDE REPEAT PROTEIN 6"/>
    <property type="match status" value="1"/>
</dbReference>
<dbReference type="EMBL" id="ADVR01000096">
    <property type="protein sequence ID" value="EFO79937.1"/>
    <property type="molecule type" value="Genomic_DNA"/>
</dbReference>
<dbReference type="PANTHER" id="PTHR44858:SF1">
    <property type="entry name" value="UDP-N-ACETYLGLUCOSAMINE--PEPTIDE N-ACETYLGLUCOSAMINYLTRANSFERASE SPINDLY-RELATED"/>
    <property type="match status" value="1"/>
</dbReference>
<sequence length="152" mass="17310">MPLLTHAIKSRQDFIAAYAERGLLYGLNEQYAEAMRDLAYAIHVEPGFHRTWAYRAALHVQRSLWGDVIEDATKAIERAPTYAPAYKLRGIGYQVTKRLDLAVADLHAYLEHYPLAPDRAQIRDSIAKLEAPPTEEEPPKGKSWLDRLLGRK</sequence>
<dbReference type="InterPro" id="IPR011990">
    <property type="entry name" value="TPR-like_helical_dom_sf"/>
</dbReference>
<dbReference type="Proteomes" id="UP000054010">
    <property type="component" value="Unassembled WGS sequence"/>
</dbReference>
<dbReference type="eggNOG" id="COG0457">
    <property type="taxonomic scope" value="Bacteria"/>
</dbReference>
<dbReference type="InterPro" id="IPR050498">
    <property type="entry name" value="Ycf3"/>
</dbReference>
<dbReference type="SUPFAM" id="SSF48452">
    <property type="entry name" value="TPR-like"/>
    <property type="match status" value="1"/>
</dbReference>
<protein>
    <submittedName>
        <fullName evidence="5">Uncharacterized protein</fullName>
    </submittedName>
</protein>
<dbReference type="HOGENOM" id="CLU_1720525_0_0_0"/>
<dbReference type="AlphaFoldDB" id="E1IFX9"/>
<proteinExistence type="predicted"/>
<evidence type="ECO:0000256" key="1">
    <source>
        <dbReference type="ARBA" id="ARBA00022737"/>
    </source>
</evidence>
<organism evidence="5 6">
    <name type="scientific">Oscillochloris trichoides DG-6</name>
    <dbReference type="NCBI Taxonomy" id="765420"/>
    <lineage>
        <taxon>Bacteria</taxon>
        <taxon>Bacillati</taxon>
        <taxon>Chloroflexota</taxon>
        <taxon>Chloroflexia</taxon>
        <taxon>Chloroflexales</taxon>
        <taxon>Chloroflexineae</taxon>
        <taxon>Oscillochloridaceae</taxon>
        <taxon>Oscillochloris</taxon>
    </lineage>
</organism>
<feature type="region of interest" description="Disordered" evidence="4">
    <location>
        <begin position="127"/>
        <end position="152"/>
    </location>
</feature>
<dbReference type="InterPro" id="IPR019734">
    <property type="entry name" value="TPR_rpt"/>
</dbReference>
<keyword evidence="1" id="KW-0677">Repeat</keyword>
<dbReference type="SMART" id="SM00028">
    <property type="entry name" value="TPR"/>
    <property type="match status" value="3"/>
</dbReference>
<accession>E1IFX9</accession>
<dbReference type="Gene3D" id="1.25.40.10">
    <property type="entry name" value="Tetratricopeptide repeat domain"/>
    <property type="match status" value="2"/>
</dbReference>
<dbReference type="STRING" id="765420.OSCT_2230"/>
<evidence type="ECO:0000256" key="3">
    <source>
        <dbReference type="PROSITE-ProRule" id="PRU00339"/>
    </source>
</evidence>
<evidence type="ECO:0000256" key="4">
    <source>
        <dbReference type="SAM" id="MobiDB-lite"/>
    </source>
</evidence>
<name>E1IFX9_9CHLR</name>
<evidence type="ECO:0000256" key="2">
    <source>
        <dbReference type="ARBA" id="ARBA00022803"/>
    </source>
</evidence>
<dbReference type="PROSITE" id="PS50005">
    <property type="entry name" value="TPR"/>
    <property type="match status" value="1"/>
</dbReference>